<reference evidence="2" key="1">
    <citation type="journal article" date="2020" name="New Phytol.">
        <title>Comparative genomics reveals dynamic genome evolution in host specialist ectomycorrhizal fungi.</title>
        <authorList>
            <person name="Lofgren L.A."/>
            <person name="Nguyen N.H."/>
            <person name="Vilgalys R."/>
            <person name="Ruytinx J."/>
            <person name="Liao H.L."/>
            <person name="Branco S."/>
            <person name="Kuo A."/>
            <person name="LaButti K."/>
            <person name="Lipzen A."/>
            <person name="Andreopoulos W."/>
            <person name="Pangilinan J."/>
            <person name="Riley R."/>
            <person name="Hundley H."/>
            <person name="Na H."/>
            <person name="Barry K."/>
            <person name="Grigoriev I.V."/>
            <person name="Stajich J.E."/>
            <person name="Kennedy P.G."/>
        </authorList>
    </citation>
    <scope>NUCLEOTIDE SEQUENCE</scope>
    <source>
        <strain evidence="2">MN1</strain>
    </source>
</reference>
<accession>A0A9P7JC61</accession>
<sequence>MFFVCLSKRTGQYSIFSHRLGSHNITESFLDYSNLHGSAPRSYHLPPLRTCQTPGLSAAPESMLRSQDGKNVSESTTHPLHYTSKVYRSALSIGTSPIAAIWVQLFIFSLLGMALHSRLNIALRILDLDQLQIASTPTPDLFQASEWDALR</sequence>
<evidence type="ECO:0000313" key="3">
    <source>
        <dbReference type="Proteomes" id="UP000807769"/>
    </source>
</evidence>
<dbReference type="InterPro" id="IPR019791">
    <property type="entry name" value="Haem_peroxidase_animal"/>
</dbReference>
<keyword evidence="3" id="KW-1185">Reference proteome</keyword>
<comment type="caution">
    <text evidence="2">The sequence shown here is derived from an EMBL/GenBank/DDBJ whole genome shotgun (WGS) entry which is preliminary data.</text>
</comment>
<dbReference type="OrthoDB" id="10354314at2759"/>
<keyword evidence="1" id="KW-0812">Transmembrane</keyword>
<evidence type="ECO:0000256" key="1">
    <source>
        <dbReference type="SAM" id="Phobius"/>
    </source>
</evidence>
<organism evidence="2 3">
    <name type="scientific">Suillus subaureus</name>
    <dbReference type="NCBI Taxonomy" id="48587"/>
    <lineage>
        <taxon>Eukaryota</taxon>
        <taxon>Fungi</taxon>
        <taxon>Dikarya</taxon>
        <taxon>Basidiomycota</taxon>
        <taxon>Agaricomycotina</taxon>
        <taxon>Agaricomycetes</taxon>
        <taxon>Agaricomycetidae</taxon>
        <taxon>Boletales</taxon>
        <taxon>Suillineae</taxon>
        <taxon>Suillaceae</taxon>
        <taxon>Suillus</taxon>
    </lineage>
</organism>
<protein>
    <submittedName>
        <fullName evidence="2">Uncharacterized protein</fullName>
    </submittedName>
</protein>
<dbReference type="AlphaFoldDB" id="A0A9P7JC61"/>
<dbReference type="PROSITE" id="PS50292">
    <property type="entry name" value="PEROXIDASE_3"/>
    <property type="match status" value="1"/>
</dbReference>
<dbReference type="EMBL" id="JABBWG010000023">
    <property type="protein sequence ID" value="KAG1813678.1"/>
    <property type="molecule type" value="Genomic_DNA"/>
</dbReference>
<dbReference type="Proteomes" id="UP000807769">
    <property type="component" value="Unassembled WGS sequence"/>
</dbReference>
<gene>
    <name evidence="2" type="ORF">BJ212DRAFT_1482575</name>
</gene>
<keyword evidence="1" id="KW-1133">Transmembrane helix</keyword>
<proteinExistence type="predicted"/>
<dbReference type="RefSeq" id="XP_041191439.1">
    <property type="nucleotide sequence ID" value="XM_041340442.1"/>
</dbReference>
<keyword evidence="1" id="KW-0472">Membrane</keyword>
<feature type="transmembrane region" description="Helical" evidence="1">
    <location>
        <begin position="90"/>
        <end position="115"/>
    </location>
</feature>
<evidence type="ECO:0000313" key="2">
    <source>
        <dbReference type="EMBL" id="KAG1813678.1"/>
    </source>
</evidence>
<dbReference type="GeneID" id="64634458"/>
<name>A0A9P7JC61_9AGAM</name>